<dbReference type="SUPFAM" id="SSF54862">
    <property type="entry name" value="4Fe-4S ferredoxins"/>
    <property type="match status" value="1"/>
</dbReference>
<dbReference type="Gene3D" id="3.40.50.970">
    <property type="match status" value="2"/>
</dbReference>
<dbReference type="InterPro" id="IPR002880">
    <property type="entry name" value="Pyrv_Fd/Flavodoxin_OxRdtase_N"/>
</dbReference>
<protein>
    <recommendedName>
        <fullName evidence="5">Indolepyruvate oxidoreductase subunit IorA</fullName>
        <shortName evidence="5">IOR</shortName>
        <ecNumber evidence="5">1.2.7.8</ecNumber>
    </recommendedName>
    <alternativeName>
        <fullName evidence="5">Indolepyruvate ferredoxin oxidoreductase subunit alpha</fullName>
    </alternativeName>
</protein>
<dbReference type="PANTHER" id="PTHR43710:SF5">
    <property type="entry name" value="INDOLEPYRUVATE FERREDOXIN OXIDOREDUCTASE ALPHA SUBUNIT"/>
    <property type="match status" value="1"/>
</dbReference>
<evidence type="ECO:0000259" key="7">
    <source>
        <dbReference type="PROSITE" id="PS51379"/>
    </source>
</evidence>
<dbReference type="GO" id="GO:0043805">
    <property type="term" value="F:indolepyruvate ferredoxin oxidoreductase activity"/>
    <property type="evidence" value="ECO:0007669"/>
    <property type="project" value="UniProtKB-UniRule"/>
</dbReference>
<keyword evidence="9" id="KW-1185">Reference proteome</keyword>
<keyword evidence="5 6" id="KW-0004">4Fe-4S</keyword>
<dbReference type="NCBIfam" id="TIGR03336">
    <property type="entry name" value="IOR_alpha"/>
    <property type="match status" value="1"/>
</dbReference>
<evidence type="ECO:0000256" key="1">
    <source>
        <dbReference type="ARBA" id="ARBA00022723"/>
    </source>
</evidence>
<keyword evidence="4 5" id="KW-0411">Iron-sulfur</keyword>
<dbReference type="Pfam" id="PF14697">
    <property type="entry name" value="Fer4_21"/>
    <property type="match status" value="1"/>
</dbReference>
<dbReference type="FunFam" id="3.40.50.970:FF:000039">
    <property type="entry name" value="Indolepyruvate oxidoreductase subunit IorA"/>
    <property type="match status" value="1"/>
</dbReference>
<dbReference type="EMBL" id="AECS01000021">
    <property type="protein sequence ID" value="EFQ04421.1"/>
    <property type="molecule type" value="Genomic_DNA"/>
</dbReference>
<feature type="binding site" evidence="6">
    <location>
        <position position="606"/>
    </location>
    <ligand>
        <name>[4Fe-4S] cluster</name>
        <dbReference type="ChEBI" id="CHEBI:49883"/>
        <label>2</label>
    </ligand>
</feature>
<evidence type="ECO:0000313" key="8">
    <source>
        <dbReference type="EMBL" id="EFQ04421.1"/>
    </source>
</evidence>
<dbReference type="HOGENOM" id="CLU_017727_0_0_9"/>
<dbReference type="InterPro" id="IPR017721">
    <property type="entry name" value="IorA"/>
</dbReference>
<dbReference type="Pfam" id="PF02775">
    <property type="entry name" value="TPP_enzyme_C"/>
    <property type="match status" value="1"/>
</dbReference>
<evidence type="ECO:0000256" key="5">
    <source>
        <dbReference type="PIRNR" id="PIRNR006439"/>
    </source>
</evidence>
<proteinExistence type="predicted"/>
<feature type="domain" description="4Fe-4S ferredoxin-type" evidence="7">
    <location>
        <begin position="616"/>
        <end position="644"/>
    </location>
</feature>
<evidence type="ECO:0000256" key="4">
    <source>
        <dbReference type="ARBA" id="ARBA00023014"/>
    </source>
</evidence>
<keyword evidence="5" id="KW-0249">Electron transport</keyword>
<dbReference type="CDD" id="cd07034">
    <property type="entry name" value="TPP_PYR_PFOR_IOR-alpha_like"/>
    <property type="match status" value="1"/>
</dbReference>
<dbReference type="InterPro" id="IPR011766">
    <property type="entry name" value="TPP_enzyme_TPP-bd"/>
</dbReference>
<dbReference type="EC" id="1.2.7.8" evidence="5"/>
<organism evidence="8 9">
    <name type="scientific">Megasphaera micronuciformis F0359</name>
    <dbReference type="NCBI Taxonomy" id="706434"/>
    <lineage>
        <taxon>Bacteria</taxon>
        <taxon>Bacillati</taxon>
        <taxon>Bacillota</taxon>
        <taxon>Negativicutes</taxon>
        <taxon>Veillonellales</taxon>
        <taxon>Veillonellaceae</taxon>
        <taxon>Megasphaera</taxon>
    </lineage>
</organism>
<dbReference type="GO" id="GO:0046872">
    <property type="term" value="F:metal ion binding"/>
    <property type="evidence" value="ECO:0007669"/>
    <property type="project" value="UniProtKB-UniRule"/>
</dbReference>
<keyword evidence="5" id="KW-0813">Transport</keyword>
<dbReference type="SUPFAM" id="SSF52518">
    <property type="entry name" value="Thiamin diphosphate-binding fold (THDP-binding)"/>
    <property type="match status" value="2"/>
</dbReference>
<gene>
    <name evidence="8" type="primary">iorA</name>
    <name evidence="8" type="ORF">HMPREF9429_00722</name>
</gene>
<feature type="binding site" evidence="6">
    <location>
        <position position="624"/>
    </location>
    <ligand>
        <name>[4Fe-4S] cluster</name>
        <dbReference type="ChEBI" id="CHEBI:49883"/>
        <label>2</label>
    </ligand>
</feature>
<dbReference type="PIRSF" id="PIRSF006439">
    <property type="entry name" value="Indolepyruvate_ferr_oxidored"/>
    <property type="match status" value="1"/>
</dbReference>
<comment type="cofactor">
    <cofactor evidence="5 6">
        <name>[4Fe-4S] cluster</name>
        <dbReference type="ChEBI" id="CHEBI:49883"/>
    </cofactor>
    <text evidence="5 6">Binds 2 [4Fe-4S] clusters. In this family the first cluster has a non-standard and varying [4Fe-4S] binding motif CX(2)CX(2)CX(4-5)CP.</text>
</comment>
<keyword evidence="2 5" id="KW-0560">Oxidoreductase</keyword>
<evidence type="ECO:0000256" key="2">
    <source>
        <dbReference type="ARBA" id="ARBA00023002"/>
    </source>
</evidence>
<dbReference type="eggNOG" id="COG4231">
    <property type="taxonomic scope" value="Bacteria"/>
</dbReference>
<feature type="binding site" evidence="6">
    <location>
        <position position="630"/>
    </location>
    <ligand>
        <name>[4Fe-4S] cluster</name>
        <dbReference type="ChEBI" id="CHEBI:49883"/>
        <label>2</label>
    </ligand>
</feature>
<feature type="domain" description="4Fe-4S ferredoxin-type" evidence="7">
    <location>
        <begin position="586"/>
        <end position="614"/>
    </location>
</feature>
<dbReference type="PANTHER" id="PTHR43710">
    <property type="entry name" value="2-HYDROXYACYL-COA LYASE"/>
    <property type="match status" value="1"/>
</dbReference>
<evidence type="ECO:0000256" key="3">
    <source>
        <dbReference type="ARBA" id="ARBA00023004"/>
    </source>
</evidence>
<accession>E2ZB95</accession>
<dbReference type="GO" id="GO:0051539">
    <property type="term" value="F:4 iron, 4 sulfur cluster binding"/>
    <property type="evidence" value="ECO:0007669"/>
    <property type="project" value="UniProtKB-UniRule"/>
</dbReference>
<dbReference type="GO" id="GO:0030976">
    <property type="term" value="F:thiamine pyrophosphate binding"/>
    <property type="evidence" value="ECO:0007669"/>
    <property type="project" value="InterPro"/>
</dbReference>
<sequence>MSIFFTFFYVFNIFKIYLSHKSAFLYVGTIISFISLRMKDVKTSYFIKPGGCTMKKLLTGDEAVARGLYEAGVLFASAYPGTPSTEILENVSTYDEIYSEWAPNEKVAMEAAIGASMAGVRSFAAMKRVGVNVAADPLFTFSYLAVNGGFAFVSADDPGMHSSQNEQDNRNYAKFMKIAMLEPSDSQECLDMTKDAYRLSEEFEVPVMIRMTTRVCHSKSLVTEGNRVEVAPVLYEKHPERNDAIPAVSKVRRHIVEAREEKLKAYSNDCPWNYEEMHDTKIGIVASGAAYMYAKDVFGDKASYFKVGLSYPMPVEKIRAFREKVDELYVIEELDPYMEEILRTAGIDCHGKDVIPKIDELNPNIIAEAILGTTREFNDVPQDLLVPRPPTFCAGCPHRGFFYALSKRKDTVMIGDIGCYALGGADPLNAIDLAVCMGAAFSLGHGMSHAFEKSNQPKRVVSIMGDSTFFHTGINSLIEVAYNGSPTINVILDNRITGMTGHQENPGTGYNIKGDTTSFIDIEAVVRALGLKNIRIVNPLDLKAMNEALDWAYAITDEPSVIITKWPCVLKKFSKEDKEQFDLNMTPFVVDQDKCIGCKKCLSTGCPALRFDDESRKSNISVDCVGCGVCAQVCPVNAISRKEAR</sequence>
<evidence type="ECO:0000313" key="9">
    <source>
        <dbReference type="Proteomes" id="UP000003195"/>
    </source>
</evidence>
<feature type="binding site" evidence="6">
    <location>
        <position position="595"/>
    </location>
    <ligand>
        <name>[4Fe-4S] cluster</name>
        <dbReference type="ChEBI" id="CHEBI:49883"/>
        <label>1</label>
    </ligand>
</feature>
<feature type="binding site" evidence="6">
    <location>
        <position position="634"/>
    </location>
    <ligand>
        <name>[4Fe-4S] cluster</name>
        <dbReference type="ChEBI" id="CHEBI:49883"/>
        <label>1</label>
    </ligand>
</feature>
<evidence type="ECO:0000256" key="6">
    <source>
        <dbReference type="PIRSR" id="PIRSR006439-50"/>
    </source>
</evidence>
<dbReference type="InterPro" id="IPR045025">
    <property type="entry name" value="HACL1-like"/>
</dbReference>
<dbReference type="Gene3D" id="3.30.70.20">
    <property type="match status" value="1"/>
</dbReference>
<dbReference type="PROSITE" id="PS00198">
    <property type="entry name" value="4FE4S_FER_1"/>
    <property type="match status" value="1"/>
</dbReference>
<dbReference type="CDD" id="cd02008">
    <property type="entry name" value="TPP_IOR_alpha"/>
    <property type="match status" value="1"/>
</dbReference>
<dbReference type="Pfam" id="PF01855">
    <property type="entry name" value="POR_N"/>
    <property type="match status" value="1"/>
</dbReference>
<dbReference type="InterPro" id="IPR017900">
    <property type="entry name" value="4Fe4S_Fe_S_CS"/>
</dbReference>
<comment type="function">
    <text evidence="5">Catalyzes the ferredoxin-dependent oxidative decarboxylation of arylpyruvates.</text>
</comment>
<feature type="binding site" evidence="6">
    <location>
        <position position="598"/>
    </location>
    <ligand>
        <name>[4Fe-4S] cluster</name>
        <dbReference type="ChEBI" id="CHEBI:49883"/>
        <label>1</label>
    </ligand>
</feature>
<comment type="caution">
    <text evidence="8">The sequence shown here is derived from an EMBL/GenBank/DDBJ whole genome shotgun (WGS) entry which is preliminary data.</text>
</comment>
<comment type="catalytic activity">
    <reaction evidence="5">
        <text>indole-3-pyruvate + 2 oxidized [2Fe-2S]-[ferredoxin] + CoA = (indol-3-yl)acetyl-CoA + 2 reduced [2Fe-2S]-[ferredoxin] + CO2 + H(+)</text>
        <dbReference type="Rhea" id="RHEA:12645"/>
        <dbReference type="Rhea" id="RHEA-COMP:10000"/>
        <dbReference type="Rhea" id="RHEA-COMP:10001"/>
        <dbReference type="ChEBI" id="CHEBI:15378"/>
        <dbReference type="ChEBI" id="CHEBI:16526"/>
        <dbReference type="ChEBI" id="CHEBI:17640"/>
        <dbReference type="ChEBI" id="CHEBI:33737"/>
        <dbReference type="ChEBI" id="CHEBI:33738"/>
        <dbReference type="ChEBI" id="CHEBI:57271"/>
        <dbReference type="ChEBI" id="CHEBI:57287"/>
        <dbReference type="EC" id="1.2.7.8"/>
    </reaction>
</comment>
<name>E2ZB95_9FIRM</name>
<keyword evidence="3 5" id="KW-0408">Iron</keyword>
<feature type="binding site" evidence="6">
    <location>
        <position position="627"/>
    </location>
    <ligand>
        <name>[4Fe-4S] cluster</name>
        <dbReference type="ChEBI" id="CHEBI:49883"/>
        <label>2</label>
    </ligand>
</feature>
<dbReference type="PROSITE" id="PS51379">
    <property type="entry name" value="4FE4S_FER_2"/>
    <property type="match status" value="2"/>
</dbReference>
<feature type="binding site" evidence="6">
    <location>
        <position position="601"/>
    </location>
    <ligand>
        <name>[4Fe-4S] cluster</name>
        <dbReference type="ChEBI" id="CHEBI:49883"/>
        <label>1</label>
    </ligand>
</feature>
<dbReference type="Proteomes" id="UP000003195">
    <property type="component" value="Unassembled WGS sequence"/>
</dbReference>
<dbReference type="STRING" id="706434.HMPREF9429_00722"/>
<keyword evidence="1 5" id="KW-0479">Metal-binding</keyword>
<reference evidence="8 9" key="1">
    <citation type="submission" date="2010-08" db="EMBL/GenBank/DDBJ databases">
        <authorList>
            <person name="Weinstock G."/>
            <person name="Sodergren E."/>
            <person name="Clifton S."/>
            <person name="Fulton L."/>
            <person name="Fulton B."/>
            <person name="Courtney L."/>
            <person name="Fronick C."/>
            <person name="Harrison M."/>
            <person name="Strong C."/>
            <person name="Farmer C."/>
            <person name="Delahaunty K."/>
            <person name="Markovic C."/>
            <person name="Hall O."/>
            <person name="Minx P."/>
            <person name="Tomlinson C."/>
            <person name="Mitreva M."/>
            <person name="Hou S."/>
            <person name="Chen J."/>
            <person name="Wollam A."/>
            <person name="Pepin K.H."/>
            <person name="Johnson M."/>
            <person name="Bhonagiri V."/>
            <person name="Zhang X."/>
            <person name="Suruliraj S."/>
            <person name="Warren W."/>
            <person name="Chinwalla A."/>
            <person name="Mardis E.R."/>
            <person name="Wilson R.K."/>
        </authorList>
    </citation>
    <scope>NUCLEOTIDE SEQUENCE [LARGE SCALE GENOMIC DNA]</scope>
    <source>
        <strain evidence="8 9">F0359</strain>
    </source>
</reference>
<keyword evidence="8" id="KW-0670">Pyruvate</keyword>
<dbReference type="AlphaFoldDB" id="E2ZB95"/>
<dbReference type="InterPro" id="IPR017896">
    <property type="entry name" value="4Fe4S_Fe-S-bd"/>
</dbReference>
<dbReference type="InterPro" id="IPR029061">
    <property type="entry name" value="THDP-binding"/>
</dbReference>